<organism evidence="4 5">
    <name type="scientific">Neoarthrinium moseri</name>
    <dbReference type="NCBI Taxonomy" id="1658444"/>
    <lineage>
        <taxon>Eukaryota</taxon>
        <taxon>Fungi</taxon>
        <taxon>Dikarya</taxon>
        <taxon>Ascomycota</taxon>
        <taxon>Pezizomycotina</taxon>
        <taxon>Sordariomycetes</taxon>
        <taxon>Xylariomycetidae</taxon>
        <taxon>Amphisphaeriales</taxon>
        <taxon>Apiosporaceae</taxon>
        <taxon>Neoarthrinium</taxon>
    </lineage>
</organism>
<gene>
    <name evidence="4" type="ORF">JX265_013742</name>
</gene>
<evidence type="ECO:0000313" key="4">
    <source>
        <dbReference type="EMBL" id="KAI1848999.1"/>
    </source>
</evidence>
<dbReference type="Proteomes" id="UP000829685">
    <property type="component" value="Unassembled WGS sequence"/>
</dbReference>
<dbReference type="EMBL" id="JAFIMR010000081">
    <property type="protein sequence ID" value="KAI1848999.1"/>
    <property type="molecule type" value="Genomic_DNA"/>
</dbReference>
<protein>
    <recommendedName>
        <fullName evidence="3">GH16 domain-containing protein</fullName>
    </recommendedName>
</protein>
<evidence type="ECO:0000256" key="1">
    <source>
        <dbReference type="SAM" id="MobiDB-lite"/>
    </source>
</evidence>
<dbReference type="Gene3D" id="2.60.120.200">
    <property type="match status" value="1"/>
</dbReference>
<dbReference type="SUPFAM" id="SSF49899">
    <property type="entry name" value="Concanavalin A-like lectins/glucanases"/>
    <property type="match status" value="1"/>
</dbReference>
<name>A0A9P9W834_9PEZI</name>
<dbReference type="InterPro" id="IPR000757">
    <property type="entry name" value="Beta-glucanase-like"/>
</dbReference>
<comment type="caution">
    <text evidence="4">The sequence shown here is derived from an EMBL/GenBank/DDBJ whole genome shotgun (WGS) entry which is preliminary data.</text>
</comment>
<feature type="compositionally biased region" description="Low complexity" evidence="1">
    <location>
        <begin position="371"/>
        <end position="476"/>
    </location>
</feature>
<evidence type="ECO:0000313" key="5">
    <source>
        <dbReference type="Proteomes" id="UP000829685"/>
    </source>
</evidence>
<feature type="domain" description="GH16" evidence="3">
    <location>
        <begin position="22"/>
        <end position="337"/>
    </location>
</feature>
<dbReference type="GO" id="GO:0009251">
    <property type="term" value="P:glucan catabolic process"/>
    <property type="evidence" value="ECO:0007669"/>
    <property type="project" value="TreeGrafter"/>
</dbReference>
<dbReference type="Pfam" id="PF26113">
    <property type="entry name" value="GH16_XgeA"/>
    <property type="match status" value="1"/>
</dbReference>
<evidence type="ECO:0000256" key="2">
    <source>
        <dbReference type="SAM" id="SignalP"/>
    </source>
</evidence>
<evidence type="ECO:0000259" key="3">
    <source>
        <dbReference type="PROSITE" id="PS51762"/>
    </source>
</evidence>
<dbReference type="PROSITE" id="PS51762">
    <property type="entry name" value="GH16_2"/>
    <property type="match status" value="1"/>
</dbReference>
<dbReference type="PANTHER" id="PTHR10963:SF24">
    <property type="entry name" value="GLYCOSIDASE C21B10.07-RELATED"/>
    <property type="match status" value="1"/>
</dbReference>
<feature type="compositionally biased region" description="Low complexity" evidence="1">
    <location>
        <begin position="489"/>
        <end position="538"/>
    </location>
</feature>
<dbReference type="GO" id="GO:0004553">
    <property type="term" value="F:hydrolase activity, hydrolyzing O-glycosyl compounds"/>
    <property type="evidence" value="ECO:0007669"/>
    <property type="project" value="InterPro"/>
</dbReference>
<reference evidence="4" key="1">
    <citation type="submission" date="2021-03" db="EMBL/GenBank/DDBJ databases">
        <title>Revisited historic fungal species revealed as producer of novel bioactive compounds through whole genome sequencing and comparative genomics.</title>
        <authorList>
            <person name="Vignolle G.A."/>
            <person name="Hochenegger N."/>
            <person name="Mach R.L."/>
            <person name="Mach-Aigner A.R."/>
            <person name="Javad Rahimi M."/>
            <person name="Salim K.A."/>
            <person name="Chan C.M."/>
            <person name="Lim L.B.L."/>
            <person name="Cai F."/>
            <person name="Druzhinina I.S."/>
            <person name="U'Ren J.M."/>
            <person name="Derntl C."/>
        </authorList>
    </citation>
    <scope>NUCLEOTIDE SEQUENCE</scope>
    <source>
        <strain evidence="4">TUCIM 5799</strain>
    </source>
</reference>
<feature type="compositionally biased region" description="Acidic residues" evidence="1">
    <location>
        <begin position="477"/>
        <end position="488"/>
    </location>
</feature>
<dbReference type="PANTHER" id="PTHR10963">
    <property type="entry name" value="GLYCOSYL HYDROLASE-RELATED"/>
    <property type="match status" value="1"/>
</dbReference>
<dbReference type="AlphaFoldDB" id="A0A9P9W834"/>
<keyword evidence="5" id="KW-1185">Reference proteome</keyword>
<feature type="signal peptide" evidence="2">
    <location>
        <begin position="1"/>
        <end position="21"/>
    </location>
</feature>
<accession>A0A9P9W834</accession>
<keyword evidence="2" id="KW-0732">Signal</keyword>
<dbReference type="InterPro" id="IPR050546">
    <property type="entry name" value="Glycosyl_Hydrlase_16"/>
</dbReference>
<proteinExistence type="predicted"/>
<feature type="chain" id="PRO_5040422882" description="GH16 domain-containing protein" evidence="2">
    <location>
        <begin position="22"/>
        <end position="544"/>
    </location>
</feature>
<dbReference type="InterPro" id="IPR013320">
    <property type="entry name" value="ConA-like_dom_sf"/>
</dbReference>
<sequence>MAPSLLSAVTGAAIFAAGAMAADQSYQITENWGANNFFNNFDFFEAGGFVNYVNETYARDHELFGMKDGKPFIGVEHKLPVSNSGPFGRASVRLESKKSFGKGLFVFDMAYLPKPVDGSWPAIWMYGDWEDKGWQTWPNHGDIDIYENWNQLTYNRQTLHTRSGCTVWNNPEMSATSVSGDCDSDYSGWKFGVQQWQYQGCSANDYSNKAFGDPNGGVYVVEYNSDHIKMWTFRPGNVPSDITSGNPDPSKWPGLPTFSTKGGDGSCDIDSHYGNQKIVLNLDFCGVAGNDGYWPSTETYRTKDGISCWDYVAANPSDFADVYFKFNSVKIYTLQDVTSSTSSSVSSTSTSSSASSASTSSVVTTSSATVSATGTSSSASTESASSTSSESSSGSVTESSTSSVAQTGTSSESSSSTDSASASSSSSATVSTSSSNASVTGSSSSSASASGSITGSVTVTASTSASASTSTSVSSSADEEYCEADDETSSSIAMTSTASVSATSASSTAAASGSVTQSASISSESAKSYTTSTVYTTSAQQGHD</sequence>
<feature type="region of interest" description="Disordered" evidence="1">
    <location>
        <begin position="371"/>
        <end position="544"/>
    </location>
</feature>